<evidence type="ECO:0000313" key="2">
    <source>
        <dbReference type="EMBL" id="TCL56008.1"/>
    </source>
</evidence>
<protein>
    <submittedName>
        <fullName evidence="2">Diguanylate cyclase (GGDEF)-like protein</fullName>
    </submittedName>
</protein>
<dbReference type="InterPro" id="IPR000160">
    <property type="entry name" value="GGDEF_dom"/>
</dbReference>
<evidence type="ECO:0000313" key="3">
    <source>
        <dbReference type="Proteomes" id="UP000295718"/>
    </source>
</evidence>
<dbReference type="EMBL" id="SLUO01000013">
    <property type="protein sequence ID" value="TCL56008.1"/>
    <property type="molecule type" value="Genomic_DNA"/>
</dbReference>
<dbReference type="Proteomes" id="UP000295718">
    <property type="component" value="Unassembled WGS sequence"/>
</dbReference>
<dbReference type="SUPFAM" id="SSF55073">
    <property type="entry name" value="Nucleotide cyclase"/>
    <property type="match status" value="1"/>
</dbReference>
<name>A0A4R1QQG8_9FIRM</name>
<dbReference type="STRING" id="1469948.GCA_000732725_00731"/>
<accession>A0A4R1QQG8</accession>
<proteinExistence type="predicted"/>
<dbReference type="InterPro" id="IPR043128">
    <property type="entry name" value="Rev_trsase/Diguanyl_cyclase"/>
</dbReference>
<dbReference type="NCBIfam" id="TIGR00254">
    <property type="entry name" value="GGDEF"/>
    <property type="match status" value="1"/>
</dbReference>
<dbReference type="Pfam" id="PF00990">
    <property type="entry name" value="GGDEF"/>
    <property type="match status" value="1"/>
</dbReference>
<comment type="caution">
    <text evidence="2">The sequence shown here is derived from an EMBL/GenBank/DDBJ whole genome shotgun (WGS) entry which is preliminary data.</text>
</comment>
<sequence length="309" mass="35127">MEYDTVSFEKRIKENIKKYTVQSLFTMDSLTEYFGTIAKEYGVEVLLTDRHGENALEIGDFSRFTPDVINAPGIELQICGYTVGYWYVRYDKVAKERQANAAKLLDTAFSLLTGLGTETYMGREARSYIERLDKKPEKERYQGGCSMKEDVLTGVCSKAYMESRMNVLDRSEVVPVAIALININDWKFVYDKFGVEKSDSLIQLVASIVMNEAKAEYIIGRIEGDVFLVLIPMAEENEAEDYCRRVQRACLAYEGDTVLAPSVAVGVVNKTNVEEHIQDMISDAEYEMLQNKMEIKSSAGYRERLERGL</sequence>
<evidence type="ECO:0000259" key="1">
    <source>
        <dbReference type="PROSITE" id="PS50887"/>
    </source>
</evidence>
<dbReference type="RefSeq" id="WP_031389487.1">
    <property type="nucleotide sequence ID" value="NZ_JPNB01000001.1"/>
</dbReference>
<dbReference type="AlphaFoldDB" id="A0A4R1QQG8"/>
<feature type="domain" description="GGDEF" evidence="1">
    <location>
        <begin position="174"/>
        <end position="304"/>
    </location>
</feature>
<dbReference type="SMART" id="SM00267">
    <property type="entry name" value="GGDEF"/>
    <property type="match status" value="1"/>
</dbReference>
<dbReference type="PROSITE" id="PS50887">
    <property type="entry name" value="GGDEF"/>
    <property type="match status" value="1"/>
</dbReference>
<dbReference type="InterPro" id="IPR029787">
    <property type="entry name" value="Nucleotide_cyclase"/>
</dbReference>
<keyword evidence="3" id="KW-1185">Reference proteome</keyword>
<dbReference type="Gene3D" id="3.30.70.270">
    <property type="match status" value="1"/>
</dbReference>
<reference evidence="2 3" key="1">
    <citation type="submission" date="2019-03" db="EMBL/GenBank/DDBJ databases">
        <title>Genomic Encyclopedia of Type Strains, Phase IV (KMG-IV): sequencing the most valuable type-strain genomes for metagenomic binning, comparative biology and taxonomic classification.</title>
        <authorList>
            <person name="Goeker M."/>
        </authorList>
    </citation>
    <scope>NUCLEOTIDE SEQUENCE [LARGE SCALE GENOMIC DNA]</scope>
    <source>
        <strain evidence="2 3">DSM 100556</strain>
    </source>
</reference>
<organism evidence="2 3">
    <name type="scientific">Kineothrix alysoides</name>
    <dbReference type="NCBI Taxonomy" id="1469948"/>
    <lineage>
        <taxon>Bacteria</taxon>
        <taxon>Bacillati</taxon>
        <taxon>Bacillota</taxon>
        <taxon>Clostridia</taxon>
        <taxon>Lachnospirales</taxon>
        <taxon>Lachnospiraceae</taxon>
        <taxon>Kineothrix</taxon>
    </lineage>
</organism>
<gene>
    <name evidence="2" type="ORF">EDD76_113146</name>
</gene>
<dbReference type="OrthoDB" id="2033560at2"/>